<gene>
    <name evidence="11" type="ORF">E5676_scaffold263G00800</name>
    <name evidence="10" type="ORF">E6C27_scaffold19G001300</name>
</gene>
<dbReference type="InterPro" id="IPR035513">
    <property type="entry name" value="Invertase/methylesterase_inhib"/>
</dbReference>
<dbReference type="InterPro" id="IPR051955">
    <property type="entry name" value="PME_Inhibitor"/>
</dbReference>
<keyword evidence="6" id="KW-0325">Glycoprotein</keyword>
<keyword evidence="4 8" id="KW-0732">Signal</keyword>
<dbReference type="SMART" id="SM00856">
    <property type="entry name" value="PMEI"/>
    <property type="match status" value="1"/>
</dbReference>
<feature type="signal peptide" evidence="8">
    <location>
        <begin position="1"/>
        <end position="24"/>
    </location>
</feature>
<evidence type="ECO:0000256" key="6">
    <source>
        <dbReference type="ARBA" id="ARBA00023180"/>
    </source>
</evidence>
<evidence type="ECO:0000313" key="12">
    <source>
        <dbReference type="Proteomes" id="UP000321393"/>
    </source>
</evidence>
<dbReference type="GO" id="GO:0030599">
    <property type="term" value="F:pectinesterase activity"/>
    <property type="evidence" value="ECO:0007669"/>
    <property type="project" value="UniProtKB-EC"/>
</dbReference>
<reference evidence="12 13" key="1">
    <citation type="submission" date="2019-08" db="EMBL/GenBank/DDBJ databases">
        <title>Draft genome sequences of two oriental melons (Cucumis melo L. var makuwa).</title>
        <authorList>
            <person name="Kwon S.-Y."/>
        </authorList>
    </citation>
    <scope>NUCLEOTIDE SEQUENCE [LARGE SCALE GENOMIC DNA]</scope>
    <source>
        <strain evidence="13">cv. Chang Bougi</strain>
        <strain evidence="12">cv. SW 3</strain>
        <tissue evidence="10">Leaf</tissue>
    </source>
</reference>
<comment type="similarity">
    <text evidence="7">Belongs to the PMEI family.</text>
</comment>
<dbReference type="AlphaFoldDB" id="A0A5A7SM02"/>
<comment type="similarity">
    <text evidence="1">In the N-terminal section; belongs to the PMEI family.</text>
</comment>
<keyword evidence="5" id="KW-1015">Disulfide bond</keyword>
<evidence type="ECO:0000259" key="9">
    <source>
        <dbReference type="SMART" id="SM00856"/>
    </source>
</evidence>
<dbReference type="Pfam" id="PF04043">
    <property type="entry name" value="PMEI"/>
    <property type="match status" value="1"/>
</dbReference>
<dbReference type="PANTHER" id="PTHR31080">
    <property type="entry name" value="PECTINESTERASE INHIBITOR-LIKE"/>
    <property type="match status" value="1"/>
</dbReference>
<dbReference type="EMBL" id="SSTD01010688">
    <property type="protein sequence ID" value="TYK11629.1"/>
    <property type="molecule type" value="Genomic_DNA"/>
</dbReference>
<evidence type="ECO:0000256" key="5">
    <source>
        <dbReference type="ARBA" id="ARBA00023157"/>
    </source>
</evidence>
<dbReference type="EMBL" id="SSTE01022979">
    <property type="protein sequence ID" value="KAA0026172.1"/>
    <property type="molecule type" value="Genomic_DNA"/>
</dbReference>
<dbReference type="FunFam" id="1.20.140.40:FF:000010">
    <property type="entry name" value="Pectinesterase"/>
    <property type="match status" value="1"/>
</dbReference>
<dbReference type="Proteomes" id="UP000321393">
    <property type="component" value="Unassembled WGS sequence"/>
</dbReference>
<protein>
    <recommendedName>
        <fullName evidence="3">pectinesterase</fullName>
        <ecNumber evidence="3">3.1.1.11</ecNumber>
    </recommendedName>
</protein>
<comment type="similarity">
    <text evidence="2">In the C-terminal section; belongs to the pectinesterase family.</text>
</comment>
<evidence type="ECO:0000256" key="2">
    <source>
        <dbReference type="ARBA" id="ARBA00007786"/>
    </source>
</evidence>
<dbReference type="SUPFAM" id="SSF101148">
    <property type="entry name" value="Plant invertase/pectin methylesterase inhibitor"/>
    <property type="match status" value="1"/>
</dbReference>
<evidence type="ECO:0000256" key="3">
    <source>
        <dbReference type="ARBA" id="ARBA00013229"/>
    </source>
</evidence>
<dbReference type="CDD" id="cd15798">
    <property type="entry name" value="PMEI-like_3"/>
    <property type="match status" value="1"/>
</dbReference>
<dbReference type="GO" id="GO:0004857">
    <property type="term" value="F:enzyme inhibitor activity"/>
    <property type="evidence" value="ECO:0007669"/>
    <property type="project" value="InterPro"/>
</dbReference>
<dbReference type="EC" id="3.1.1.11" evidence="3"/>
<dbReference type="InterPro" id="IPR006501">
    <property type="entry name" value="Pectinesterase_inhib_dom"/>
</dbReference>
<evidence type="ECO:0000313" key="10">
    <source>
        <dbReference type="EMBL" id="KAA0026172.1"/>
    </source>
</evidence>
<accession>A0A5A7SM02</accession>
<feature type="chain" id="PRO_5042721884" description="pectinesterase" evidence="8">
    <location>
        <begin position="25"/>
        <end position="214"/>
    </location>
</feature>
<dbReference type="Proteomes" id="UP000321947">
    <property type="component" value="Unassembled WGS sequence"/>
</dbReference>
<evidence type="ECO:0000313" key="11">
    <source>
        <dbReference type="EMBL" id="TYK11629.1"/>
    </source>
</evidence>
<proteinExistence type="inferred from homology"/>
<dbReference type="OrthoDB" id="2019149at2759"/>
<evidence type="ECO:0000313" key="13">
    <source>
        <dbReference type="Proteomes" id="UP000321947"/>
    </source>
</evidence>
<evidence type="ECO:0000256" key="8">
    <source>
        <dbReference type="SAM" id="SignalP"/>
    </source>
</evidence>
<sequence length="214" mass="23742">MENTKLSLALLATLLLTNAIIVRANSNENSVIETSCAITLYPQLCHSTISSIVGTSNLLSLKDIFEVSLSVAMDAAKHNNRKKKLMMSINDDVSKRDKIGLHDCVETTDRTIYELGKAIEVFREYPNKGSLTSYANDLKTFLSSAITNQVTCLDGLSHDKTEKRVLRLIENAHIHVTNLCSNALALVKKLTEQDEKSLVVHDFPYKIASVPSHR</sequence>
<dbReference type="PANTHER" id="PTHR31080:SF303">
    <property type="entry name" value="PECTINESTERASE 1-LIKE"/>
    <property type="match status" value="1"/>
</dbReference>
<evidence type="ECO:0000256" key="1">
    <source>
        <dbReference type="ARBA" id="ARBA00006027"/>
    </source>
</evidence>
<dbReference type="NCBIfam" id="TIGR01614">
    <property type="entry name" value="PME_inhib"/>
    <property type="match status" value="1"/>
</dbReference>
<evidence type="ECO:0000256" key="7">
    <source>
        <dbReference type="ARBA" id="ARBA00038471"/>
    </source>
</evidence>
<feature type="domain" description="Pectinesterase inhibitor" evidence="9">
    <location>
        <begin position="27"/>
        <end position="186"/>
    </location>
</feature>
<comment type="caution">
    <text evidence="10">The sequence shown here is derived from an EMBL/GenBank/DDBJ whole genome shotgun (WGS) entry which is preliminary data.</text>
</comment>
<evidence type="ECO:0000256" key="4">
    <source>
        <dbReference type="ARBA" id="ARBA00022729"/>
    </source>
</evidence>
<name>A0A5A7SM02_CUCMM</name>
<dbReference type="Gene3D" id="1.20.140.40">
    <property type="entry name" value="Invertase/pectin methylesterase inhibitor family protein"/>
    <property type="match status" value="1"/>
</dbReference>
<organism evidence="10 12">
    <name type="scientific">Cucumis melo var. makuwa</name>
    <name type="common">Oriental melon</name>
    <dbReference type="NCBI Taxonomy" id="1194695"/>
    <lineage>
        <taxon>Eukaryota</taxon>
        <taxon>Viridiplantae</taxon>
        <taxon>Streptophyta</taxon>
        <taxon>Embryophyta</taxon>
        <taxon>Tracheophyta</taxon>
        <taxon>Spermatophyta</taxon>
        <taxon>Magnoliopsida</taxon>
        <taxon>eudicotyledons</taxon>
        <taxon>Gunneridae</taxon>
        <taxon>Pentapetalae</taxon>
        <taxon>rosids</taxon>
        <taxon>fabids</taxon>
        <taxon>Cucurbitales</taxon>
        <taxon>Cucurbitaceae</taxon>
        <taxon>Benincaseae</taxon>
        <taxon>Cucumis</taxon>
    </lineage>
</organism>
<dbReference type="STRING" id="1194695.A0A5A7SM02"/>